<gene>
    <name evidence="1" type="ORF">ACFQ0E_15265</name>
</gene>
<dbReference type="EMBL" id="JBHTIF010000003">
    <property type="protein sequence ID" value="MFD0726956.1"/>
    <property type="molecule type" value="Genomic_DNA"/>
</dbReference>
<dbReference type="InterPro" id="IPR009225">
    <property type="entry name" value="Phage_head_completion_GpL"/>
</dbReference>
<dbReference type="Pfam" id="PF05926">
    <property type="entry name" value="Phage_GPL"/>
    <property type="match status" value="1"/>
</dbReference>
<keyword evidence="2" id="KW-1185">Reference proteome</keyword>
<evidence type="ECO:0000313" key="2">
    <source>
        <dbReference type="Proteomes" id="UP001597110"/>
    </source>
</evidence>
<dbReference type="RefSeq" id="WP_386825250.1">
    <property type="nucleotide sequence ID" value="NZ_JBHTIF010000003.1"/>
</dbReference>
<evidence type="ECO:0000313" key="1">
    <source>
        <dbReference type="EMBL" id="MFD0726956.1"/>
    </source>
</evidence>
<reference evidence="2" key="1">
    <citation type="journal article" date="2019" name="Int. J. Syst. Evol. Microbiol.">
        <title>The Global Catalogue of Microorganisms (GCM) 10K type strain sequencing project: providing services to taxonomists for standard genome sequencing and annotation.</title>
        <authorList>
            <consortium name="The Broad Institute Genomics Platform"/>
            <consortium name="The Broad Institute Genome Sequencing Center for Infectious Disease"/>
            <person name="Wu L."/>
            <person name="Ma J."/>
        </authorList>
    </citation>
    <scope>NUCLEOTIDE SEQUENCE [LARGE SCALE GENOMIC DNA]</scope>
    <source>
        <strain evidence="2">CCUG 55585</strain>
    </source>
</reference>
<sequence length="158" mass="17259">MAGLVATPNISQAEAAITIASDGWFPAVSLAQVREDLVLDGTITTTRLRRAIRHGIAQVNNELRAWKDEQVQATGAANLAAVPSETIDGEHVKSGFYFRAVCGYVEADLFEKHRGYDLTAEGQRRAEMLDARIGEARRNAFWALQDIRGLPHTVSGLV</sequence>
<dbReference type="Proteomes" id="UP001597110">
    <property type="component" value="Unassembled WGS sequence"/>
</dbReference>
<accession>A0ABW2YEZ8</accession>
<protein>
    <submittedName>
        <fullName evidence="1">Head completion/stabilization protein</fullName>
    </submittedName>
</protein>
<proteinExistence type="predicted"/>
<organism evidence="1 2">
    <name type="scientific">Lysobacter brunescens</name>
    <dbReference type="NCBI Taxonomy" id="262323"/>
    <lineage>
        <taxon>Bacteria</taxon>
        <taxon>Pseudomonadati</taxon>
        <taxon>Pseudomonadota</taxon>
        <taxon>Gammaproteobacteria</taxon>
        <taxon>Lysobacterales</taxon>
        <taxon>Lysobacteraceae</taxon>
        <taxon>Lysobacter</taxon>
    </lineage>
</organism>
<comment type="caution">
    <text evidence="1">The sequence shown here is derived from an EMBL/GenBank/DDBJ whole genome shotgun (WGS) entry which is preliminary data.</text>
</comment>
<name>A0ABW2YEZ8_9GAMM</name>